<dbReference type="AlphaFoldDB" id="A0A6C0U6T5"/>
<evidence type="ECO:0000256" key="4">
    <source>
        <dbReference type="SAM" id="Phobius"/>
    </source>
</evidence>
<dbReference type="PANTHER" id="PTHR43065:SF52">
    <property type="entry name" value="SENSOR PROTEIN KINASE PILS"/>
    <property type="match status" value="1"/>
</dbReference>
<dbReference type="Gene3D" id="1.10.287.130">
    <property type="match status" value="1"/>
</dbReference>
<reference evidence="6 7" key="1">
    <citation type="submission" date="2020-02" db="EMBL/GenBank/DDBJ databases">
        <title>Genome sequencing for Kineobactrum sp. M2.</title>
        <authorList>
            <person name="Park S.-J."/>
        </authorList>
    </citation>
    <scope>NUCLEOTIDE SEQUENCE [LARGE SCALE GENOMIC DNA]</scope>
    <source>
        <strain evidence="6 7">M2</strain>
    </source>
</reference>
<dbReference type="InterPro" id="IPR036890">
    <property type="entry name" value="HATPase_C_sf"/>
</dbReference>
<feature type="transmembrane region" description="Helical" evidence="4">
    <location>
        <begin position="31"/>
        <end position="48"/>
    </location>
</feature>
<dbReference type="Pfam" id="PF25323">
    <property type="entry name" value="6TM_PilS"/>
    <property type="match status" value="1"/>
</dbReference>
<dbReference type="Pfam" id="PF00512">
    <property type="entry name" value="HisKA"/>
    <property type="match status" value="1"/>
</dbReference>
<dbReference type="SMART" id="SM00388">
    <property type="entry name" value="HisKA"/>
    <property type="match status" value="1"/>
</dbReference>
<dbReference type="EC" id="2.7.13.3" evidence="2"/>
<gene>
    <name evidence="6" type="ORF">G3T16_14015</name>
</gene>
<dbReference type="PROSITE" id="PS50109">
    <property type="entry name" value="HIS_KIN"/>
    <property type="match status" value="1"/>
</dbReference>
<keyword evidence="4" id="KW-0812">Transmembrane</keyword>
<protein>
    <recommendedName>
        <fullName evidence="2">histidine kinase</fullName>
        <ecNumber evidence="2">2.7.13.3</ecNumber>
    </recommendedName>
</protein>
<sequence length="515" mass="57280">MGYRSLLSVVLLIMLVSPNTRQLVGALNPSLYVIVALLYLGTSALLLGSLAGTWRYNQRMLFAVFLVDIAAIVLMSDASGGVSSGLPVLLVITVAASAVMIPNRTLATLIAALSVLAILADSAWLILRGVLDINALFPAGLLGVLIFGVSLMVQFIASRLGRAEELARIRASDLYNLQRLNEQIVQHMQTGILLVNDRGRVRVMNQAASQLLSPGYPILTEQGRQLADYSEELARQFEQWRDTGLHRAQPIRVAEQAPQVIAHFRELQPGAERETLVFVEDYSPVTQYAQSLKLTSLGRLTASIAHEIRNPLGAISHAAQLLQESPALAVADRRLADIIQQHSMRVNQTVESVMQISRREPPRPEYILLPEWLPEFVNRYLDTLKQEAEITVDCSYRDLLVEFDPENLRRILSNLLDNALRHSKMATGRDVARIEVMLEFSKHQCLVDVIDQGEGVTSKDQSKLFEPFYTTVQEGSGMGLFLCKELCEINHADLHYCRSSQGESCFRLSLNQRAL</sequence>
<organism evidence="6 7">
    <name type="scientific">Kineobactrum salinum</name>
    <dbReference type="NCBI Taxonomy" id="2708301"/>
    <lineage>
        <taxon>Bacteria</taxon>
        <taxon>Pseudomonadati</taxon>
        <taxon>Pseudomonadota</taxon>
        <taxon>Gammaproteobacteria</taxon>
        <taxon>Cellvibrionales</taxon>
        <taxon>Halieaceae</taxon>
        <taxon>Kineobactrum</taxon>
    </lineage>
</organism>
<dbReference type="Pfam" id="PF13188">
    <property type="entry name" value="PAS_8"/>
    <property type="match status" value="1"/>
</dbReference>
<dbReference type="Proteomes" id="UP000477680">
    <property type="component" value="Chromosome"/>
</dbReference>
<dbReference type="GO" id="GO:0000155">
    <property type="term" value="F:phosphorelay sensor kinase activity"/>
    <property type="evidence" value="ECO:0007669"/>
    <property type="project" value="InterPro"/>
</dbReference>
<accession>A0A6C0U6T5</accession>
<dbReference type="Pfam" id="PF02518">
    <property type="entry name" value="HATPase_c"/>
    <property type="match status" value="1"/>
</dbReference>
<keyword evidence="4" id="KW-0472">Membrane</keyword>
<feature type="transmembrane region" description="Helical" evidence="4">
    <location>
        <begin position="108"/>
        <end position="127"/>
    </location>
</feature>
<dbReference type="Gene3D" id="3.30.565.10">
    <property type="entry name" value="Histidine kinase-like ATPase, C-terminal domain"/>
    <property type="match status" value="1"/>
</dbReference>
<evidence type="ECO:0000313" key="6">
    <source>
        <dbReference type="EMBL" id="QIB67688.1"/>
    </source>
</evidence>
<dbReference type="InterPro" id="IPR005467">
    <property type="entry name" value="His_kinase_dom"/>
</dbReference>
<dbReference type="SUPFAM" id="SSF55874">
    <property type="entry name" value="ATPase domain of HSP90 chaperone/DNA topoisomerase II/histidine kinase"/>
    <property type="match status" value="1"/>
</dbReference>
<dbReference type="PANTHER" id="PTHR43065">
    <property type="entry name" value="SENSOR HISTIDINE KINASE"/>
    <property type="match status" value="1"/>
</dbReference>
<dbReference type="EMBL" id="CP048711">
    <property type="protein sequence ID" value="QIB67688.1"/>
    <property type="molecule type" value="Genomic_DNA"/>
</dbReference>
<evidence type="ECO:0000259" key="5">
    <source>
        <dbReference type="PROSITE" id="PS50109"/>
    </source>
</evidence>
<dbReference type="PRINTS" id="PR00344">
    <property type="entry name" value="BCTRLSENSOR"/>
</dbReference>
<dbReference type="SMART" id="SM00091">
    <property type="entry name" value="PAS"/>
    <property type="match status" value="1"/>
</dbReference>
<dbReference type="CDD" id="cd00082">
    <property type="entry name" value="HisKA"/>
    <property type="match status" value="1"/>
</dbReference>
<keyword evidence="7" id="KW-1185">Reference proteome</keyword>
<dbReference type="InterPro" id="IPR003661">
    <property type="entry name" value="HisK_dim/P_dom"/>
</dbReference>
<name>A0A6C0U6T5_9GAMM</name>
<evidence type="ECO:0000256" key="2">
    <source>
        <dbReference type="ARBA" id="ARBA00012438"/>
    </source>
</evidence>
<dbReference type="SMART" id="SM00387">
    <property type="entry name" value="HATPase_c"/>
    <property type="match status" value="1"/>
</dbReference>
<feature type="transmembrane region" description="Helical" evidence="4">
    <location>
        <begin position="60"/>
        <end position="76"/>
    </location>
</feature>
<dbReference type="KEGG" id="kim:G3T16_14015"/>
<keyword evidence="3" id="KW-0597">Phosphoprotein</keyword>
<feature type="transmembrane region" description="Helical" evidence="4">
    <location>
        <begin position="133"/>
        <end position="153"/>
    </location>
</feature>
<dbReference type="InterPro" id="IPR003594">
    <property type="entry name" value="HATPase_dom"/>
</dbReference>
<dbReference type="Gene3D" id="3.30.450.20">
    <property type="entry name" value="PAS domain"/>
    <property type="match status" value="1"/>
</dbReference>
<evidence type="ECO:0000256" key="3">
    <source>
        <dbReference type="ARBA" id="ARBA00022553"/>
    </source>
</evidence>
<proteinExistence type="predicted"/>
<keyword evidence="4" id="KW-1133">Transmembrane helix</keyword>
<feature type="domain" description="Histidine kinase" evidence="5">
    <location>
        <begin position="303"/>
        <end position="514"/>
    </location>
</feature>
<evidence type="ECO:0000313" key="7">
    <source>
        <dbReference type="Proteomes" id="UP000477680"/>
    </source>
</evidence>
<comment type="catalytic activity">
    <reaction evidence="1">
        <text>ATP + protein L-histidine = ADP + protein N-phospho-L-histidine.</text>
        <dbReference type="EC" id="2.7.13.3"/>
    </reaction>
</comment>
<dbReference type="SUPFAM" id="SSF47384">
    <property type="entry name" value="Homodimeric domain of signal transducing histidine kinase"/>
    <property type="match status" value="1"/>
</dbReference>
<dbReference type="InterPro" id="IPR004358">
    <property type="entry name" value="Sig_transdc_His_kin-like_C"/>
</dbReference>
<evidence type="ECO:0000256" key="1">
    <source>
        <dbReference type="ARBA" id="ARBA00000085"/>
    </source>
</evidence>
<dbReference type="InterPro" id="IPR036097">
    <property type="entry name" value="HisK_dim/P_sf"/>
</dbReference>
<dbReference type="InterPro" id="IPR000014">
    <property type="entry name" value="PAS"/>
</dbReference>